<feature type="transmembrane region" description="Helical" evidence="6">
    <location>
        <begin position="373"/>
        <end position="395"/>
    </location>
</feature>
<dbReference type="InterPro" id="IPR011701">
    <property type="entry name" value="MFS"/>
</dbReference>
<dbReference type="FunFam" id="1.20.1250.20:FF:000188">
    <property type="entry name" value="MFS general substrate transporter"/>
    <property type="match status" value="1"/>
</dbReference>
<dbReference type="Proteomes" id="UP000001294">
    <property type="component" value="Unassembled WGS sequence"/>
</dbReference>
<dbReference type="InterPro" id="IPR020846">
    <property type="entry name" value="MFS_dom"/>
</dbReference>
<evidence type="ECO:0000256" key="5">
    <source>
        <dbReference type="ARBA" id="ARBA00023136"/>
    </source>
</evidence>
<feature type="transmembrane region" description="Helical" evidence="6">
    <location>
        <begin position="344"/>
        <end position="361"/>
    </location>
</feature>
<protein>
    <recommendedName>
        <fullName evidence="7">Major facilitator superfamily (MFS) profile domain-containing protein</fullName>
    </recommendedName>
</protein>
<feature type="transmembrane region" description="Helical" evidence="6">
    <location>
        <begin position="439"/>
        <end position="460"/>
    </location>
</feature>
<evidence type="ECO:0000313" key="9">
    <source>
        <dbReference type="Proteomes" id="UP000001294"/>
    </source>
</evidence>
<evidence type="ECO:0000259" key="7">
    <source>
        <dbReference type="PROSITE" id="PS50850"/>
    </source>
</evidence>
<dbReference type="GO" id="GO:0022857">
    <property type="term" value="F:transmembrane transporter activity"/>
    <property type="evidence" value="ECO:0007669"/>
    <property type="project" value="InterPro"/>
</dbReference>
<evidence type="ECO:0000256" key="4">
    <source>
        <dbReference type="ARBA" id="ARBA00022989"/>
    </source>
</evidence>
<feature type="transmembrane region" description="Helical" evidence="6">
    <location>
        <begin position="123"/>
        <end position="141"/>
    </location>
</feature>
<evidence type="ECO:0000256" key="1">
    <source>
        <dbReference type="ARBA" id="ARBA00004141"/>
    </source>
</evidence>
<dbReference type="GO" id="GO:0016020">
    <property type="term" value="C:membrane"/>
    <property type="evidence" value="ECO:0007669"/>
    <property type="project" value="UniProtKB-SubCell"/>
</dbReference>
<dbReference type="Gene3D" id="1.20.1250.20">
    <property type="entry name" value="MFS general substrate transporter like domains"/>
    <property type="match status" value="2"/>
</dbReference>
<dbReference type="AlphaFoldDB" id="B6QHQ2"/>
<sequence>METKIPLVQSVANIIDKAICCYSTEPDTESNRNVPGEIAGIDHRVERSLVRRLDLILLPTLSLVYLTHSLDRANLGNAKTSTLERDLGLVGNQYSLLLILFYIPYSIFGIPATILAKQYSSALVIPLLVLGWGSLAMIQAAAKDFGGMMACRIILGTMEAGFLPCAIFYLSMFYTKTELAKRLSVFFLMGFIASAISGLISWGVFQWDRSLKGWQYLFLIEGGISVGIAFIVLIALPDSVQKSRYFTPAQIQCASLRLEHNPENEFNFKEGFIVLMDWKIWLFALSGLLYGVGATSTSNFLPVMIQRLTQDTVRANLYTIGPNLTGAFFMYVSCWVSDSIQQRGLVSIVVVSVSMIGWILLGTLDLVDHVKLGYFLTYLLTFGTFVPLLLVPAWVGANTRTTSSRAVALGFLSTSANLGGIVSSGVYRAQDAPTYRPALITVFLCQAVFVMICIVMRAVYARMNRDLARGVAVVVEGVEVRRGFKFML</sequence>
<gene>
    <name evidence="8" type="ORF">PMAA_095020</name>
</gene>
<feature type="transmembrane region" description="Helical" evidence="6">
    <location>
        <begin position="94"/>
        <end position="116"/>
    </location>
</feature>
<dbReference type="Pfam" id="PF07690">
    <property type="entry name" value="MFS_1"/>
    <property type="match status" value="1"/>
</dbReference>
<dbReference type="PANTHER" id="PTHR43791:SF9">
    <property type="entry name" value="MAJOR FACILITATOR-TYPE TRANSPORTER HXNP"/>
    <property type="match status" value="1"/>
</dbReference>
<feature type="transmembrane region" description="Helical" evidence="6">
    <location>
        <begin position="407"/>
        <end position="427"/>
    </location>
</feature>
<evidence type="ECO:0000256" key="2">
    <source>
        <dbReference type="ARBA" id="ARBA00022448"/>
    </source>
</evidence>
<dbReference type="HOGENOM" id="CLU_001265_0_1_1"/>
<feature type="transmembrane region" description="Helical" evidence="6">
    <location>
        <begin position="280"/>
        <end position="305"/>
    </location>
</feature>
<keyword evidence="5 6" id="KW-0472">Membrane</keyword>
<feature type="transmembrane region" description="Helical" evidence="6">
    <location>
        <begin position="185"/>
        <end position="204"/>
    </location>
</feature>
<comment type="subcellular location">
    <subcellularLocation>
        <location evidence="1">Membrane</location>
        <topology evidence="1">Multi-pass membrane protein</topology>
    </subcellularLocation>
</comment>
<proteinExistence type="predicted"/>
<evidence type="ECO:0000256" key="3">
    <source>
        <dbReference type="ARBA" id="ARBA00022692"/>
    </source>
</evidence>
<dbReference type="OrthoDB" id="2985014at2759"/>
<evidence type="ECO:0000256" key="6">
    <source>
        <dbReference type="SAM" id="Phobius"/>
    </source>
</evidence>
<keyword evidence="2" id="KW-0813">Transport</keyword>
<dbReference type="PANTHER" id="PTHR43791">
    <property type="entry name" value="PERMEASE-RELATED"/>
    <property type="match status" value="1"/>
</dbReference>
<keyword evidence="4 6" id="KW-1133">Transmembrane helix</keyword>
<keyword evidence="3 6" id="KW-0812">Transmembrane</keyword>
<dbReference type="EMBL" id="DS995902">
    <property type="protein sequence ID" value="EEA22897.1"/>
    <property type="molecule type" value="Genomic_DNA"/>
</dbReference>
<dbReference type="VEuPathDB" id="FungiDB:PMAA_095020"/>
<keyword evidence="9" id="KW-1185">Reference proteome</keyword>
<dbReference type="SUPFAM" id="SSF103473">
    <property type="entry name" value="MFS general substrate transporter"/>
    <property type="match status" value="1"/>
</dbReference>
<reference evidence="9" key="1">
    <citation type="journal article" date="2015" name="Genome Announc.">
        <title>Genome sequence of the AIDS-associated pathogen Penicillium marneffei (ATCC18224) and its near taxonomic relative Talaromyces stipitatus (ATCC10500).</title>
        <authorList>
            <person name="Nierman W.C."/>
            <person name="Fedorova-Abrams N.D."/>
            <person name="Andrianopoulos A."/>
        </authorList>
    </citation>
    <scope>NUCLEOTIDE SEQUENCE [LARGE SCALE GENOMIC DNA]</scope>
    <source>
        <strain evidence="9">ATCC 18224 / CBS 334.59 / QM 7333</strain>
    </source>
</reference>
<feature type="transmembrane region" description="Helical" evidence="6">
    <location>
        <begin position="153"/>
        <end position="173"/>
    </location>
</feature>
<feature type="transmembrane region" description="Helical" evidence="6">
    <location>
        <begin position="216"/>
        <end position="236"/>
    </location>
</feature>
<organism evidence="8 9">
    <name type="scientific">Talaromyces marneffei (strain ATCC 18224 / CBS 334.59 / QM 7333)</name>
    <name type="common">Penicillium marneffei</name>
    <dbReference type="NCBI Taxonomy" id="441960"/>
    <lineage>
        <taxon>Eukaryota</taxon>
        <taxon>Fungi</taxon>
        <taxon>Dikarya</taxon>
        <taxon>Ascomycota</taxon>
        <taxon>Pezizomycotina</taxon>
        <taxon>Eurotiomycetes</taxon>
        <taxon>Eurotiomycetidae</taxon>
        <taxon>Eurotiales</taxon>
        <taxon>Trichocomaceae</taxon>
        <taxon>Talaromyces</taxon>
        <taxon>Talaromyces sect. Talaromyces</taxon>
    </lineage>
</organism>
<name>B6QHQ2_TALMQ</name>
<dbReference type="PROSITE" id="PS50850">
    <property type="entry name" value="MFS"/>
    <property type="match status" value="1"/>
</dbReference>
<feature type="domain" description="Major facilitator superfamily (MFS) profile" evidence="7">
    <location>
        <begin position="57"/>
        <end position="465"/>
    </location>
</feature>
<dbReference type="InterPro" id="IPR036259">
    <property type="entry name" value="MFS_trans_sf"/>
</dbReference>
<evidence type="ECO:0000313" key="8">
    <source>
        <dbReference type="EMBL" id="EEA22897.1"/>
    </source>
</evidence>
<dbReference type="PhylomeDB" id="B6QHQ2"/>
<accession>B6QHQ2</accession>
<dbReference type="FunFam" id="1.20.1250.20:FF:000013">
    <property type="entry name" value="MFS general substrate transporter"/>
    <property type="match status" value="1"/>
</dbReference>
<feature type="transmembrane region" description="Helical" evidence="6">
    <location>
        <begin position="317"/>
        <end position="337"/>
    </location>
</feature>